<dbReference type="InterPro" id="IPR029058">
    <property type="entry name" value="AB_hydrolase_fold"/>
</dbReference>
<dbReference type="Pfam" id="PF00561">
    <property type="entry name" value="Abhydrolase_1"/>
    <property type="match status" value="1"/>
</dbReference>
<dbReference type="InterPro" id="IPR012020">
    <property type="entry name" value="ABHD4"/>
</dbReference>
<feature type="active site" description="Charge relay system" evidence="4">
    <location>
        <position position="161"/>
    </location>
</feature>
<dbReference type="AlphaFoldDB" id="A0AAU7KNH0"/>
<dbReference type="PIRSF" id="PIRSF005211">
    <property type="entry name" value="Ab_hydro_YheT"/>
    <property type="match status" value="1"/>
</dbReference>
<evidence type="ECO:0000259" key="6">
    <source>
        <dbReference type="Pfam" id="PF00561"/>
    </source>
</evidence>
<dbReference type="InterPro" id="IPR000073">
    <property type="entry name" value="AB_hydrolase_1"/>
</dbReference>
<dbReference type="RefSeq" id="WP_348828074.1">
    <property type="nucleotide sequence ID" value="NZ_CP098827.1"/>
</dbReference>
<keyword evidence="2" id="KW-0719">Serine esterase</keyword>
<evidence type="ECO:0000256" key="3">
    <source>
        <dbReference type="ARBA" id="ARBA00022801"/>
    </source>
</evidence>
<proteinExistence type="inferred from homology"/>
<reference evidence="7" key="1">
    <citation type="submission" date="2022-06" db="EMBL/GenBank/DDBJ databases">
        <title>A novel DMS-producing enzyme.</title>
        <authorList>
            <person name="Zhang Y."/>
        </authorList>
    </citation>
    <scope>NUCLEOTIDE SEQUENCE</scope>
    <source>
        <strain evidence="7">RT37</strain>
    </source>
</reference>
<keyword evidence="3 7" id="KW-0378">Hydrolase</keyword>
<protein>
    <submittedName>
        <fullName evidence="7">Hydrolase</fullName>
    </submittedName>
</protein>
<comment type="similarity">
    <text evidence="1">Belongs to the AB hydrolase superfamily. AB hydrolase 4 family.</text>
</comment>
<evidence type="ECO:0000256" key="2">
    <source>
        <dbReference type="ARBA" id="ARBA00022487"/>
    </source>
</evidence>
<sequence length="348" mass="38455">MPQPDAHSSLPPATSGLRADAATPGGFRAARWLSNPHVQTLLPRVLRPAEVDWRQEFLDLPDGDEVELSWVLPEPDDQSAPLFVLFHGLEGGITSPYAHDLLAAARDQGYRALLMHFRGCGSRPNRLPRAYHSGDTGDAKVLLEVLGDRYPEAPKVAGGVSLGGNMLLRLVAEEDANSLGLDAAVVISAPLDLAACAQRLGEGFSRVYERHLLASLKRKVIPRLERGELSLKVSVEQVRRLKRLRDYDDVITAPMHGFRDADDYYARASSGPVLDRVAVPTLMLHARDDPFMPADLIERFPARSPLVTLEVAERGGHVGFMEPGPRRPRPWLGRRLARYLQELSLDQQ</sequence>
<accession>A0AAU7KNH0</accession>
<dbReference type="GO" id="GO:0047372">
    <property type="term" value="F:monoacylglycerol lipase activity"/>
    <property type="evidence" value="ECO:0007669"/>
    <property type="project" value="TreeGrafter"/>
</dbReference>
<dbReference type="NCBIfam" id="NF008218">
    <property type="entry name" value="PRK10985.1"/>
    <property type="match status" value="1"/>
</dbReference>
<dbReference type="EMBL" id="CP098827">
    <property type="protein sequence ID" value="XBO72974.1"/>
    <property type="molecule type" value="Genomic_DNA"/>
</dbReference>
<evidence type="ECO:0000256" key="4">
    <source>
        <dbReference type="PIRSR" id="PIRSR005211-1"/>
    </source>
</evidence>
<evidence type="ECO:0000256" key="1">
    <source>
        <dbReference type="ARBA" id="ARBA00010884"/>
    </source>
</evidence>
<dbReference type="PROSITE" id="PS01133">
    <property type="entry name" value="UPF0017"/>
    <property type="match status" value="1"/>
</dbReference>
<dbReference type="PANTHER" id="PTHR10794:SF94">
    <property type="entry name" value="ESTERASE YHET-RELATED"/>
    <property type="match status" value="1"/>
</dbReference>
<gene>
    <name evidence="7" type="ORF">NFG58_09865</name>
</gene>
<evidence type="ECO:0000313" key="7">
    <source>
        <dbReference type="EMBL" id="XBO72974.1"/>
    </source>
</evidence>
<dbReference type="InterPro" id="IPR000952">
    <property type="entry name" value="AB_hydrolase_4_CS"/>
</dbReference>
<organism evidence="7">
    <name type="scientific">Halomonas sp. RT37</name>
    <dbReference type="NCBI Taxonomy" id="2950872"/>
    <lineage>
        <taxon>Bacteria</taxon>
        <taxon>Pseudomonadati</taxon>
        <taxon>Pseudomonadota</taxon>
        <taxon>Gammaproteobacteria</taxon>
        <taxon>Oceanospirillales</taxon>
        <taxon>Halomonadaceae</taxon>
        <taxon>Halomonas</taxon>
    </lineage>
</organism>
<feature type="active site" description="Charge relay system" evidence="4">
    <location>
        <position position="289"/>
    </location>
</feature>
<dbReference type="InterPro" id="IPR050960">
    <property type="entry name" value="AB_hydrolase_4_sf"/>
</dbReference>
<feature type="domain" description="AB hydrolase-1" evidence="6">
    <location>
        <begin position="81"/>
        <end position="322"/>
    </location>
</feature>
<feature type="active site" description="Charge relay system" evidence="4">
    <location>
        <position position="317"/>
    </location>
</feature>
<dbReference type="SUPFAM" id="SSF53474">
    <property type="entry name" value="alpha/beta-Hydrolases"/>
    <property type="match status" value="1"/>
</dbReference>
<dbReference type="GO" id="GO:0034338">
    <property type="term" value="F:short-chain carboxylesterase activity"/>
    <property type="evidence" value="ECO:0007669"/>
    <property type="project" value="TreeGrafter"/>
</dbReference>
<dbReference type="Gene3D" id="3.40.50.1820">
    <property type="entry name" value="alpha/beta hydrolase"/>
    <property type="match status" value="1"/>
</dbReference>
<evidence type="ECO:0000256" key="5">
    <source>
        <dbReference type="SAM" id="MobiDB-lite"/>
    </source>
</evidence>
<name>A0AAU7KNH0_9GAMM</name>
<feature type="region of interest" description="Disordered" evidence="5">
    <location>
        <begin position="1"/>
        <end position="21"/>
    </location>
</feature>
<dbReference type="PANTHER" id="PTHR10794">
    <property type="entry name" value="ABHYDROLASE DOMAIN-CONTAINING PROTEIN"/>
    <property type="match status" value="1"/>
</dbReference>